<comment type="similarity">
    <text evidence="1">Belongs to the heat shock protein 70 family.</text>
</comment>
<keyword evidence="5" id="KW-1185">Reference proteome</keyword>
<evidence type="ECO:0000256" key="2">
    <source>
        <dbReference type="ARBA" id="ARBA00022741"/>
    </source>
</evidence>
<evidence type="ECO:0000256" key="3">
    <source>
        <dbReference type="ARBA" id="ARBA00022840"/>
    </source>
</evidence>
<organism evidence="5 6">
    <name type="scientific">Stegastes partitus</name>
    <name type="common">bicolor damselfish</name>
    <dbReference type="NCBI Taxonomy" id="144197"/>
    <lineage>
        <taxon>Eukaryota</taxon>
        <taxon>Metazoa</taxon>
        <taxon>Chordata</taxon>
        <taxon>Craniata</taxon>
        <taxon>Vertebrata</taxon>
        <taxon>Euteleostomi</taxon>
        <taxon>Actinopterygii</taxon>
        <taxon>Neopterygii</taxon>
        <taxon>Teleostei</taxon>
        <taxon>Neoteleostei</taxon>
        <taxon>Acanthomorphata</taxon>
        <taxon>Ovalentaria</taxon>
        <taxon>Pomacentridae</taxon>
        <taxon>Stegastes</taxon>
    </lineage>
</organism>
<evidence type="ECO:0000313" key="6">
    <source>
        <dbReference type="RefSeq" id="XP_008289176.1"/>
    </source>
</evidence>
<protein>
    <submittedName>
        <fullName evidence="6">Heat shock 70 kDa protein 1-like</fullName>
    </submittedName>
</protein>
<dbReference type="InterPro" id="IPR013126">
    <property type="entry name" value="Hsp_70_fam"/>
</dbReference>
<dbReference type="RefSeq" id="XP_008289176.1">
    <property type="nucleotide sequence ID" value="XM_008290954.1"/>
</dbReference>
<evidence type="ECO:0000256" key="4">
    <source>
        <dbReference type="SAM" id="MobiDB-lite"/>
    </source>
</evidence>
<dbReference type="GO" id="GO:0140662">
    <property type="term" value="F:ATP-dependent protein folding chaperone"/>
    <property type="evidence" value="ECO:0007669"/>
    <property type="project" value="InterPro"/>
</dbReference>
<dbReference type="InterPro" id="IPR029048">
    <property type="entry name" value="HSP70_C_sf"/>
</dbReference>
<evidence type="ECO:0000313" key="5">
    <source>
        <dbReference type="Proteomes" id="UP000694891"/>
    </source>
</evidence>
<dbReference type="Proteomes" id="UP000694891">
    <property type="component" value="Unplaced"/>
</dbReference>
<gene>
    <name evidence="6" type="primary">LOC103363969</name>
</gene>
<dbReference type="FunFam" id="1.20.1270.10:FF:000032">
    <property type="entry name" value="Heat shock 70 kDa protein 1"/>
    <property type="match status" value="1"/>
</dbReference>
<dbReference type="GeneID" id="103363969"/>
<name>A0A9Y4KHR2_9TELE</name>
<keyword evidence="3" id="KW-0067">ATP-binding</keyword>
<feature type="region of interest" description="Disordered" evidence="4">
    <location>
        <begin position="121"/>
        <end position="144"/>
    </location>
</feature>
<evidence type="ECO:0000256" key="1">
    <source>
        <dbReference type="ARBA" id="ARBA00007381"/>
    </source>
</evidence>
<dbReference type="SUPFAM" id="SSF100934">
    <property type="entry name" value="Heat shock protein 70kD (HSP70), C-terminal subdomain"/>
    <property type="match status" value="1"/>
</dbReference>
<dbReference type="AlphaFoldDB" id="A0A9Y4KHR2"/>
<proteinExistence type="inferred from homology"/>
<accession>A0A9Y4KHR2</accession>
<dbReference type="Gene3D" id="1.20.1270.10">
    <property type="match status" value="1"/>
</dbReference>
<keyword evidence="2" id="KW-0547">Nucleotide-binding</keyword>
<reference evidence="6" key="1">
    <citation type="submission" date="2025-08" db="UniProtKB">
        <authorList>
            <consortium name="RefSeq"/>
        </authorList>
    </citation>
    <scope>IDENTIFICATION</scope>
</reference>
<dbReference type="Pfam" id="PF00012">
    <property type="entry name" value="HSP70"/>
    <property type="match status" value="1"/>
</dbReference>
<dbReference type="GO" id="GO:0005524">
    <property type="term" value="F:ATP binding"/>
    <property type="evidence" value="ECO:0007669"/>
    <property type="project" value="UniProtKB-KW"/>
</dbReference>
<sequence length="144" mass="16563">MKLCQRVTSSTNKQTAGMRKVWKYLHRLFQKYKVEDEQQKDKIAAKNSLESFAFNMKNSLQDESMKGKISEEEQKMLLEKCEETISWLENNQLAEKEEFQHKQKELEKVCNPVISKLYQGGRPAGSCGEQARGGSQGPTVEEVD</sequence>